<proteinExistence type="inferred from homology"/>
<protein>
    <recommendedName>
        <fullName evidence="12">Leucine-rich repeat-containing N-terminal plant-type domain-containing protein</fullName>
    </recommendedName>
</protein>
<dbReference type="PRINTS" id="PR00019">
    <property type="entry name" value="LEURICHRPT"/>
</dbReference>
<dbReference type="InterPro" id="IPR013210">
    <property type="entry name" value="LRR_N_plant-typ"/>
</dbReference>
<evidence type="ECO:0000256" key="2">
    <source>
        <dbReference type="ARBA" id="ARBA00009592"/>
    </source>
</evidence>
<dbReference type="InterPro" id="IPR046956">
    <property type="entry name" value="RLP23-like"/>
</dbReference>
<sequence length="732" mass="80819">MKLKLVLAFKLQYQTPKHSHKAMKIQPILLLLVISMVSGDDERSLLLQFKNSLTFDPDYSTKLKTWNQSIGCCDWSGVTCNDEAHVIALDLIDENIQGALQNSSSLFSLQHLQSLNLASNDFNSSIPSKFNKLETLTYLNLSGAGFVGQVPIEISQLTRLVTLDLSFYGISLDSPLEVRNFRTKACSKPHQYQKIVSGWGEGHEWYNALLLLPRLEELSMSDCGLMGTFPPEIFHITTLSYIDISVNQDLHGSFLDFPLNGSLHTIIVGHTKFSGTLPLSMGNMVNLSILYLYNCNFSGTLPISFSKLTELKEMDLSNNNFVGPISSSALFEGMQSLSSIDLSYNSISGTIPSSLFMIPSLQYVDLSNNQFSKLEEFTDVFTSKLEYLDLSCNNLSGSIPPPIFQLRGLASLNLSNNKLSGPIPPSIIQHSGLNELDLSSNKFSGAMQIDALVQLKNLNDLDLSFNKIDDVNFTDVALSTFPQLRSLNLASCNLKTFPGFLRYQSGLNELDLSYNQIQGTVPNWIWRLYRPFPGFLHYAAVVDYSSNNFSSVIPVDIGHYMSNTLYLSLANNSFHGSIPHSLCSASKLQVLDLSHNKISGKVTHCLMNLGETLGVLNLGNNELTGHIPDTFPSSCALHTVVLNENRLAGPLPKSLAHCTALEVLDVGRNQIVGAFPCFLSHISKLLVLVLRNNKFHGPMGCPKDNGVWNIIQILLTTLVVNCLSNGSEDGRR</sequence>
<keyword evidence="9" id="KW-0472">Membrane</keyword>
<keyword evidence="3" id="KW-1003">Cell membrane</keyword>
<dbReference type="InterPro" id="IPR001611">
    <property type="entry name" value="Leu-rich_rpt"/>
</dbReference>
<evidence type="ECO:0000256" key="10">
    <source>
        <dbReference type="ARBA" id="ARBA00023170"/>
    </source>
</evidence>
<evidence type="ECO:0000256" key="11">
    <source>
        <dbReference type="ARBA" id="ARBA00023180"/>
    </source>
</evidence>
<dbReference type="PROSITE" id="PS51450">
    <property type="entry name" value="LRR"/>
    <property type="match status" value="2"/>
</dbReference>
<keyword evidence="7" id="KW-0677">Repeat</keyword>
<dbReference type="Gene3D" id="3.80.10.10">
    <property type="entry name" value="Ribonuclease Inhibitor"/>
    <property type="match status" value="4"/>
</dbReference>
<dbReference type="InterPro" id="IPR032675">
    <property type="entry name" value="LRR_dom_sf"/>
</dbReference>
<dbReference type="Pfam" id="PF13855">
    <property type="entry name" value="LRR_8"/>
    <property type="match status" value="2"/>
</dbReference>
<evidence type="ECO:0000256" key="6">
    <source>
        <dbReference type="ARBA" id="ARBA00022729"/>
    </source>
</evidence>
<keyword evidence="11" id="KW-0325">Glycoprotein</keyword>
<dbReference type="EMBL" id="SDMP01000012">
    <property type="protein sequence ID" value="RYR26966.1"/>
    <property type="molecule type" value="Genomic_DNA"/>
</dbReference>
<keyword evidence="6" id="KW-0732">Signal</keyword>
<keyword evidence="5" id="KW-0812">Transmembrane</keyword>
<dbReference type="InterPro" id="IPR003591">
    <property type="entry name" value="Leu-rich_rpt_typical-subtyp"/>
</dbReference>
<evidence type="ECO:0000313" key="14">
    <source>
        <dbReference type="Proteomes" id="UP000289738"/>
    </source>
</evidence>
<gene>
    <name evidence="13" type="ORF">Ahy_B02g061297</name>
</gene>
<dbReference type="Pfam" id="PF00560">
    <property type="entry name" value="LRR_1"/>
    <property type="match status" value="7"/>
</dbReference>
<evidence type="ECO:0000256" key="4">
    <source>
        <dbReference type="ARBA" id="ARBA00022614"/>
    </source>
</evidence>
<dbReference type="Pfam" id="PF13516">
    <property type="entry name" value="LRR_6"/>
    <property type="match status" value="1"/>
</dbReference>
<dbReference type="GO" id="GO:0005886">
    <property type="term" value="C:plasma membrane"/>
    <property type="evidence" value="ECO:0007669"/>
    <property type="project" value="UniProtKB-SubCell"/>
</dbReference>
<dbReference type="PANTHER" id="PTHR48061:SF49">
    <property type="entry name" value="DISEASE RESISTANCE FAMILY PROTEIN_LRR PROTEIN"/>
    <property type="match status" value="1"/>
</dbReference>
<name>A0A445AKJ2_ARAHY</name>
<dbReference type="Pfam" id="PF08263">
    <property type="entry name" value="LRRNT_2"/>
    <property type="match status" value="1"/>
</dbReference>
<dbReference type="FunFam" id="3.80.10.10:FF:000095">
    <property type="entry name" value="LRR receptor-like serine/threonine-protein kinase GSO1"/>
    <property type="match status" value="1"/>
</dbReference>
<dbReference type="SMART" id="SM00369">
    <property type="entry name" value="LRR_TYP"/>
    <property type="match status" value="7"/>
</dbReference>
<comment type="caution">
    <text evidence="13">The sequence shown here is derived from an EMBL/GenBank/DDBJ whole genome shotgun (WGS) entry which is preliminary data.</text>
</comment>
<organism evidence="13 14">
    <name type="scientific">Arachis hypogaea</name>
    <name type="common">Peanut</name>
    <dbReference type="NCBI Taxonomy" id="3818"/>
    <lineage>
        <taxon>Eukaryota</taxon>
        <taxon>Viridiplantae</taxon>
        <taxon>Streptophyta</taxon>
        <taxon>Embryophyta</taxon>
        <taxon>Tracheophyta</taxon>
        <taxon>Spermatophyta</taxon>
        <taxon>Magnoliopsida</taxon>
        <taxon>eudicotyledons</taxon>
        <taxon>Gunneridae</taxon>
        <taxon>Pentapetalae</taxon>
        <taxon>rosids</taxon>
        <taxon>fabids</taxon>
        <taxon>Fabales</taxon>
        <taxon>Fabaceae</taxon>
        <taxon>Papilionoideae</taxon>
        <taxon>50 kb inversion clade</taxon>
        <taxon>dalbergioids sensu lato</taxon>
        <taxon>Dalbergieae</taxon>
        <taxon>Pterocarpus clade</taxon>
        <taxon>Arachis</taxon>
    </lineage>
</organism>
<feature type="domain" description="Leucine-rich repeat-containing N-terminal plant-type" evidence="12">
    <location>
        <begin position="40"/>
        <end position="81"/>
    </location>
</feature>
<evidence type="ECO:0000313" key="13">
    <source>
        <dbReference type="EMBL" id="RYR26966.1"/>
    </source>
</evidence>
<evidence type="ECO:0000256" key="5">
    <source>
        <dbReference type="ARBA" id="ARBA00022692"/>
    </source>
</evidence>
<keyword evidence="4" id="KW-0433">Leucine-rich repeat</keyword>
<dbReference type="SUPFAM" id="SSF52058">
    <property type="entry name" value="L domain-like"/>
    <property type="match status" value="2"/>
</dbReference>
<keyword evidence="8" id="KW-1133">Transmembrane helix</keyword>
<evidence type="ECO:0000256" key="7">
    <source>
        <dbReference type="ARBA" id="ARBA00022737"/>
    </source>
</evidence>
<comment type="subcellular location">
    <subcellularLocation>
        <location evidence="1">Cell membrane</location>
        <topology evidence="1">Single-pass type I membrane protein</topology>
    </subcellularLocation>
</comment>
<evidence type="ECO:0000256" key="3">
    <source>
        <dbReference type="ARBA" id="ARBA00022475"/>
    </source>
</evidence>
<dbReference type="PANTHER" id="PTHR48061">
    <property type="entry name" value="LEUCINE-RICH REPEAT RECEPTOR PROTEIN KINASE EMS1-LIKE-RELATED"/>
    <property type="match status" value="1"/>
</dbReference>
<keyword evidence="14" id="KW-1185">Reference proteome</keyword>
<evidence type="ECO:0000259" key="12">
    <source>
        <dbReference type="Pfam" id="PF08263"/>
    </source>
</evidence>
<keyword evidence="10" id="KW-0675">Receptor</keyword>
<comment type="similarity">
    <text evidence="2">Belongs to the RLP family.</text>
</comment>
<evidence type="ECO:0000256" key="9">
    <source>
        <dbReference type="ARBA" id="ARBA00023136"/>
    </source>
</evidence>
<dbReference type="STRING" id="3818.A0A445AKJ2"/>
<accession>A0A445AKJ2</accession>
<evidence type="ECO:0000256" key="8">
    <source>
        <dbReference type="ARBA" id="ARBA00022989"/>
    </source>
</evidence>
<evidence type="ECO:0000256" key="1">
    <source>
        <dbReference type="ARBA" id="ARBA00004251"/>
    </source>
</evidence>
<dbReference type="Proteomes" id="UP000289738">
    <property type="component" value="Chromosome B02"/>
</dbReference>
<dbReference type="AlphaFoldDB" id="A0A445AKJ2"/>
<reference evidence="13 14" key="1">
    <citation type="submission" date="2019-01" db="EMBL/GenBank/DDBJ databases">
        <title>Sequencing of cultivated peanut Arachis hypogaea provides insights into genome evolution and oil improvement.</title>
        <authorList>
            <person name="Chen X."/>
        </authorList>
    </citation>
    <scope>NUCLEOTIDE SEQUENCE [LARGE SCALE GENOMIC DNA]</scope>
    <source>
        <strain evidence="14">cv. Fuhuasheng</strain>
        <tissue evidence="13">Leaves</tissue>
    </source>
</reference>